<reference evidence="2 3" key="1">
    <citation type="submission" date="2024-06" db="EMBL/GenBank/DDBJ databases">
        <authorList>
            <person name="Li Z."/>
            <person name="Jiang Y."/>
        </authorList>
    </citation>
    <scope>NUCLEOTIDE SEQUENCE [LARGE SCALE GENOMIC DNA]</scope>
    <source>
        <strain evidence="2 3">HSW-8</strain>
    </source>
</reference>
<keyword evidence="3" id="KW-1185">Reference proteome</keyword>
<evidence type="ECO:0000313" key="3">
    <source>
        <dbReference type="Proteomes" id="UP001465331"/>
    </source>
</evidence>
<comment type="caution">
    <text evidence="2">The sequence shown here is derived from an EMBL/GenBank/DDBJ whole genome shotgun (WGS) entry which is preliminary data.</text>
</comment>
<proteinExistence type="predicted"/>
<dbReference type="Proteomes" id="UP001465331">
    <property type="component" value="Unassembled WGS sequence"/>
</dbReference>
<evidence type="ECO:0000313" key="2">
    <source>
        <dbReference type="EMBL" id="MES0875278.1"/>
    </source>
</evidence>
<feature type="region of interest" description="Disordered" evidence="1">
    <location>
        <begin position="33"/>
        <end position="52"/>
    </location>
</feature>
<accession>A0ABV2ADF8</accession>
<dbReference type="EMBL" id="JBEPIJ010000026">
    <property type="protein sequence ID" value="MES0875278.1"/>
    <property type="molecule type" value="Genomic_DNA"/>
</dbReference>
<name>A0ABV2ADF8_9GAMM</name>
<dbReference type="RefSeq" id="WP_352890772.1">
    <property type="nucleotide sequence ID" value="NZ_JBEPIJ010000026.1"/>
</dbReference>
<gene>
    <name evidence="2" type="ORF">ABSH63_14855</name>
</gene>
<feature type="compositionally biased region" description="Basic and acidic residues" evidence="1">
    <location>
        <begin position="33"/>
        <end position="44"/>
    </location>
</feature>
<organism evidence="2 3">
    <name type="scientific">Sinimarinibacterium thermocellulolyticum</name>
    <dbReference type="NCBI Taxonomy" id="3170016"/>
    <lineage>
        <taxon>Bacteria</taxon>
        <taxon>Pseudomonadati</taxon>
        <taxon>Pseudomonadota</taxon>
        <taxon>Gammaproteobacteria</taxon>
        <taxon>Nevskiales</taxon>
        <taxon>Nevskiaceae</taxon>
        <taxon>Sinimarinibacterium</taxon>
    </lineage>
</organism>
<protein>
    <submittedName>
        <fullName evidence="2">Uncharacterized protein</fullName>
    </submittedName>
</protein>
<sequence length="52" mass="5567">MTTLLDGEPLLCLQGMSAHSGIAAIDEDSDHIDPRATLRRRDTMGDGASLLE</sequence>
<evidence type="ECO:0000256" key="1">
    <source>
        <dbReference type="SAM" id="MobiDB-lite"/>
    </source>
</evidence>